<dbReference type="EMBL" id="GBRH01281722">
    <property type="protein sequence ID" value="JAD16173.1"/>
    <property type="molecule type" value="Transcribed_RNA"/>
</dbReference>
<reference evidence="1" key="1">
    <citation type="submission" date="2014-09" db="EMBL/GenBank/DDBJ databases">
        <authorList>
            <person name="Magalhaes I.L.F."/>
            <person name="Oliveira U."/>
            <person name="Santos F.R."/>
            <person name="Vidigal T.H.D.A."/>
            <person name="Brescovit A.D."/>
            <person name="Santos A.J."/>
        </authorList>
    </citation>
    <scope>NUCLEOTIDE SEQUENCE</scope>
    <source>
        <tissue evidence="1">Shoot tissue taken approximately 20 cm above the soil surface</tissue>
    </source>
</reference>
<accession>A0A0A8XTU6</accession>
<organism evidence="1">
    <name type="scientific">Arundo donax</name>
    <name type="common">Giant reed</name>
    <name type="synonym">Donax arundinaceus</name>
    <dbReference type="NCBI Taxonomy" id="35708"/>
    <lineage>
        <taxon>Eukaryota</taxon>
        <taxon>Viridiplantae</taxon>
        <taxon>Streptophyta</taxon>
        <taxon>Embryophyta</taxon>
        <taxon>Tracheophyta</taxon>
        <taxon>Spermatophyta</taxon>
        <taxon>Magnoliopsida</taxon>
        <taxon>Liliopsida</taxon>
        <taxon>Poales</taxon>
        <taxon>Poaceae</taxon>
        <taxon>PACMAD clade</taxon>
        <taxon>Arundinoideae</taxon>
        <taxon>Arundineae</taxon>
        <taxon>Arundo</taxon>
    </lineage>
</organism>
<evidence type="ECO:0000313" key="1">
    <source>
        <dbReference type="EMBL" id="JAD16173.1"/>
    </source>
</evidence>
<proteinExistence type="predicted"/>
<dbReference type="AlphaFoldDB" id="A0A0A8XTU6"/>
<reference evidence="1" key="2">
    <citation type="journal article" date="2015" name="Data Brief">
        <title>Shoot transcriptome of the giant reed, Arundo donax.</title>
        <authorList>
            <person name="Barrero R.A."/>
            <person name="Guerrero F.D."/>
            <person name="Moolhuijzen P."/>
            <person name="Goolsby J.A."/>
            <person name="Tidwell J."/>
            <person name="Bellgard S.E."/>
            <person name="Bellgard M.I."/>
        </authorList>
    </citation>
    <scope>NUCLEOTIDE SEQUENCE</scope>
    <source>
        <tissue evidence="1">Shoot tissue taken approximately 20 cm above the soil surface</tissue>
    </source>
</reference>
<sequence>MLFCVSGFQLYLFYLRHRYTPH</sequence>
<name>A0A0A8XTU6_ARUDO</name>
<protein>
    <submittedName>
        <fullName evidence="1">Uncharacterized protein</fullName>
    </submittedName>
</protein>